<dbReference type="AlphaFoldDB" id="A0A4Z0YBA2"/>
<keyword evidence="1" id="KW-0472">Membrane</keyword>
<evidence type="ECO:0000313" key="4">
    <source>
        <dbReference type="Proteomes" id="UP000297714"/>
    </source>
</evidence>
<keyword evidence="1" id="KW-1133">Transmembrane helix</keyword>
<comment type="caution">
    <text evidence="3">The sequence shown here is derived from an EMBL/GenBank/DDBJ whole genome shotgun (WGS) entry which is preliminary data.</text>
</comment>
<evidence type="ECO:0000256" key="1">
    <source>
        <dbReference type="SAM" id="Phobius"/>
    </source>
</evidence>
<dbReference type="Proteomes" id="UP000297714">
    <property type="component" value="Unassembled WGS sequence"/>
</dbReference>
<name>A0A4Z0YBA2_9FIRM</name>
<dbReference type="OrthoDB" id="1706761at2"/>
<sequence length="379" mass="39814">MKRIACFLLTLFFLSAFLPQAYAAENQEKYYQQQLEQSGAEDLPYKLPEETRKALENLGIENADWKSISSITPQNFFEHILSVAAGKTGAPFKAAVSVVAVMLLCALLDGMKLSFGEKALGGVIGMVATLCISIIVINPIVSCIVNAATVIRAAAGFLLACVPVLAGIMVAAGQSVSASSYNLLMVAAGNVISLLSANILVPLMNIFLALSIVSAVSPNMNLNGLCEAFSKSAKWIMGFCMTVFTGLLTIHSIVATAMDTAGTRAAKFVVSSFVPVVGNALGEALYTINGCVKMLKSGVSAFGLLAGLCIFLPILIECLIWLITIHICAGIGTIFSLKEITMLLKAVVNVIETLLGIILCCMAILTVSTAAMLIIGGVS</sequence>
<proteinExistence type="predicted"/>
<evidence type="ECO:0000313" key="3">
    <source>
        <dbReference type="EMBL" id="TGJ76083.1"/>
    </source>
</evidence>
<keyword evidence="1" id="KW-0812">Transmembrane</keyword>
<feature type="transmembrane region" description="Helical" evidence="1">
    <location>
        <begin position="236"/>
        <end position="258"/>
    </location>
</feature>
<protein>
    <submittedName>
        <fullName evidence="3">Stage III sporulation protein AE</fullName>
    </submittedName>
</protein>
<feature type="transmembrane region" description="Helical" evidence="1">
    <location>
        <begin position="355"/>
        <end position="378"/>
    </location>
</feature>
<feature type="transmembrane region" description="Helical" evidence="1">
    <location>
        <begin position="302"/>
        <end position="335"/>
    </location>
</feature>
<gene>
    <name evidence="3" type="primary">spoIIIAE</name>
    <name evidence="3" type="ORF">CAGA_18040</name>
</gene>
<dbReference type="RefSeq" id="WP_135659993.1">
    <property type="nucleotide sequence ID" value="NZ_JAJUFJ010000001.1"/>
</dbReference>
<feature type="transmembrane region" description="Helical" evidence="1">
    <location>
        <begin position="147"/>
        <end position="171"/>
    </location>
</feature>
<reference evidence="3 4" key="1">
    <citation type="submission" date="2019-04" db="EMBL/GenBank/DDBJ databases">
        <authorList>
            <person name="Poehlein A."/>
            <person name="Bengelsdorf F.R."/>
            <person name="Duerre P."/>
            <person name="Daniel R."/>
        </authorList>
    </citation>
    <scope>NUCLEOTIDE SEQUENCE [LARGE SCALE GENOMIC DNA]</scope>
    <source>
        <strain evidence="3 4">BS-1</strain>
    </source>
</reference>
<evidence type="ECO:0000256" key="2">
    <source>
        <dbReference type="SAM" id="SignalP"/>
    </source>
</evidence>
<feature type="chain" id="PRO_5021264332" evidence="2">
    <location>
        <begin position="24"/>
        <end position="379"/>
    </location>
</feature>
<dbReference type="EMBL" id="SRMQ01000008">
    <property type="protein sequence ID" value="TGJ76083.1"/>
    <property type="molecule type" value="Genomic_DNA"/>
</dbReference>
<dbReference type="InterPro" id="IPR014194">
    <property type="entry name" value="Spore_III_AE"/>
</dbReference>
<feature type="transmembrane region" description="Helical" evidence="1">
    <location>
        <begin position="183"/>
        <end position="216"/>
    </location>
</feature>
<keyword evidence="4" id="KW-1185">Reference proteome</keyword>
<accession>A0A4Z0YBA2</accession>
<feature type="transmembrane region" description="Helical" evidence="1">
    <location>
        <begin position="120"/>
        <end position="141"/>
    </location>
</feature>
<organism evidence="3 4">
    <name type="scientific">Caproiciproducens galactitolivorans</name>
    <dbReference type="NCBI Taxonomy" id="642589"/>
    <lineage>
        <taxon>Bacteria</taxon>
        <taxon>Bacillati</taxon>
        <taxon>Bacillota</taxon>
        <taxon>Clostridia</taxon>
        <taxon>Eubacteriales</taxon>
        <taxon>Acutalibacteraceae</taxon>
        <taxon>Caproiciproducens</taxon>
    </lineage>
</organism>
<dbReference type="Pfam" id="PF09546">
    <property type="entry name" value="Spore_III_AE"/>
    <property type="match status" value="1"/>
</dbReference>
<keyword evidence="2" id="KW-0732">Signal</keyword>
<feature type="signal peptide" evidence="2">
    <location>
        <begin position="1"/>
        <end position="23"/>
    </location>
</feature>